<keyword evidence="2" id="KW-1185">Reference proteome</keyword>
<feature type="non-terminal residue" evidence="1">
    <location>
        <position position="1"/>
    </location>
</feature>
<accession>A0A653C8J7</accession>
<protein>
    <submittedName>
        <fullName evidence="1">Uncharacterized protein</fullName>
    </submittedName>
</protein>
<organism evidence="1 2">
    <name type="scientific">Callosobruchus maculatus</name>
    <name type="common">Southern cowpea weevil</name>
    <name type="synonym">Pulse bruchid</name>
    <dbReference type="NCBI Taxonomy" id="64391"/>
    <lineage>
        <taxon>Eukaryota</taxon>
        <taxon>Metazoa</taxon>
        <taxon>Ecdysozoa</taxon>
        <taxon>Arthropoda</taxon>
        <taxon>Hexapoda</taxon>
        <taxon>Insecta</taxon>
        <taxon>Pterygota</taxon>
        <taxon>Neoptera</taxon>
        <taxon>Endopterygota</taxon>
        <taxon>Coleoptera</taxon>
        <taxon>Polyphaga</taxon>
        <taxon>Cucujiformia</taxon>
        <taxon>Chrysomeloidea</taxon>
        <taxon>Chrysomelidae</taxon>
        <taxon>Bruchinae</taxon>
        <taxon>Bruchini</taxon>
        <taxon>Callosobruchus</taxon>
    </lineage>
</organism>
<dbReference type="EMBL" id="CAACVG010007222">
    <property type="protein sequence ID" value="VEN44241.1"/>
    <property type="molecule type" value="Genomic_DNA"/>
</dbReference>
<gene>
    <name evidence="1" type="ORF">CALMAC_LOCUS7115</name>
</gene>
<reference evidence="1 2" key="1">
    <citation type="submission" date="2019-01" db="EMBL/GenBank/DDBJ databases">
        <authorList>
            <person name="Sayadi A."/>
        </authorList>
    </citation>
    <scope>NUCLEOTIDE SEQUENCE [LARGE SCALE GENOMIC DNA]</scope>
</reference>
<proteinExistence type="predicted"/>
<dbReference type="Proteomes" id="UP000410492">
    <property type="component" value="Unassembled WGS sequence"/>
</dbReference>
<name>A0A653C8J7_CALMS</name>
<evidence type="ECO:0000313" key="1">
    <source>
        <dbReference type="EMBL" id="VEN44241.1"/>
    </source>
</evidence>
<dbReference type="AlphaFoldDB" id="A0A653C8J7"/>
<sequence>FISKSLSNERTVYQKVMNHKYFFTRIDKKYHLVLKSAIKKLATHIRIQKYPV</sequence>
<evidence type="ECO:0000313" key="2">
    <source>
        <dbReference type="Proteomes" id="UP000410492"/>
    </source>
</evidence>